<feature type="domain" description="Mycothiol-dependent maleylpyruvate isomerase metal-binding" evidence="1">
    <location>
        <begin position="84"/>
        <end position="233"/>
    </location>
</feature>
<keyword evidence="3" id="KW-1185">Reference proteome</keyword>
<dbReference type="InterPro" id="IPR034660">
    <property type="entry name" value="DinB/YfiT-like"/>
</dbReference>
<dbReference type="SUPFAM" id="SSF109854">
    <property type="entry name" value="DinB/YfiT-like putative metalloenzymes"/>
    <property type="match status" value="1"/>
</dbReference>
<evidence type="ECO:0000313" key="2">
    <source>
        <dbReference type="EMBL" id="QIS13605.1"/>
    </source>
</evidence>
<dbReference type="Proteomes" id="UP000503540">
    <property type="component" value="Chromosome"/>
</dbReference>
<proteinExistence type="predicted"/>
<name>A0A6G9YJX9_9NOCA</name>
<dbReference type="Gene3D" id="1.20.120.450">
    <property type="entry name" value="dinb family like domain"/>
    <property type="match status" value="1"/>
</dbReference>
<sequence>MLSAEASVRRWTPGSAYRVAQVGIRGDVRSRRPNCALRQVKSNHTNEAMSAHPEVGESRYELAAVVERAHLRAKWVDMDGAVLQEIFEAWSDRLGLLTTQEWAAPTRLPGWMVRDLVAHIVPDERGAELLRSSRVESPAVTSAAQILRIYNMPGGYARANADITAEAARQASAVGPERLVAHFTDNAPKLIAELRGLDPNTGVAHPISQLGTVSFGALTQYFLVEATVHLLDLLDAVGGDPVPASALSRTAEILSAVPDPVAFIESATGRSNAAVLPVMR</sequence>
<evidence type="ECO:0000259" key="1">
    <source>
        <dbReference type="Pfam" id="PF11716"/>
    </source>
</evidence>
<keyword evidence="2" id="KW-0413">Isomerase</keyword>
<dbReference type="KEGG" id="nah:F5544_28775"/>
<protein>
    <submittedName>
        <fullName evidence="2">Maleylpyruvate isomerase family mycothiol-dependent enzyme</fullName>
    </submittedName>
</protein>
<dbReference type="NCBIfam" id="TIGR03083">
    <property type="entry name" value="maleylpyruvate isomerase family mycothiol-dependent enzyme"/>
    <property type="match status" value="1"/>
</dbReference>
<evidence type="ECO:0000313" key="3">
    <source>
        <dbReference type="Proteomes" id="UP000503540"/>
    </source>
</evidence>
<organism evidence="2 3">
    <name type="scientific">Nocardia arthritidis</name>
    <dbReference type="NCBI Taxonomy" id="228602"/>
    <lineage>
        <taxon>Bacteria</taxon>
        <taxon>Bacillati</taxon>
        <taxon>Actinomycetota</taxon>
        <taxon>Actinomycetes</taxon>
        <taxon>Mycobacteriales</taxon>
        <taxon>Nocardiaceae</taxon>
        <taxon>Nocardia</taxon>
    </lineage>
</organism>
<dbReference type="Pfam" id="PF11716">
    <property type="entry name" value="MDMPI_N"/>
    <property type="match status" value="1"/>
</dbReference>
<gene>
    <name evidence="2" type="ORF">F5544_28775</name>
</gene>
<dbReference type="GO" id="GO:0016853">
    <property type="term" value="F:isomerase activity"/>
    <property type="evidence" value="ECO:0007669"/>
    <property type="project" value="UniProtKB-KW"/>
</dbReference>
<accession>A0A6G9YJX9</accession>
<dbReference type="GO" id="GO:0046872">
    <property type="term" value="F:metal ion binding"/>
    <property type="evidence" value="ECO:0007669"/>
    <property type="project" value="InterPro"/>
</dbReference>
<dbReference type="EMBL" id="CP046172">
    <property type="protein sequence ID" value="QIS13605.1"/>
    <property type="molecule type" value="Genomic_DNA"/>
</dbReference>
<dbReference type="InterPro" id="IPR024344">
    <property type="entry name" value="MDMPI_metal-binding"/>
</dbReference>
<dbReference type="InterPro" id="IPR017517">
    <property type="entry name" value="Maleyloyr_isom"/>
</dbReference>
<dbReference type="AlphaFoldDB" id="A0A6G9YJX9"/>
<keyword evidence="2" id="KW-0670">Pyruvate</keyword>
<reference evidence="2 3" key="1">
    <citation type="journal article" date="2019" name="ACS Chem. Biol.">
        <title>Identification and Mobilization of a Cryptic Antibiotic Biosynthesis Gene Locus from a Human-Pathogenic Nocardia Isolate.</title>
        <authorList>
            <person name="Herisse M."/>
            <person name="Ishida K."/>
            <person name="Porter J.L."/>
            <person name="Howden B."/>
            <person name="Hertweck C."/>
            <person name="Stinear T.P."/>
            <person name="Pidot S.J."/>
        </authorList>
    </citation>
    <scope>NUCLEOTIDE SEQUENCE [LARGE SCALE GENOMIC DNA]</scope>
    <source>
        <strain evidence="2 3">AUSMDU00012717</strain>
    </source>
</reference>